<evidence type="ECO:0000313" key="2">
    <source>
        <dbReference type="EMBL" id="NDJ93697.1"/>
    </source>
</evidence>
<dbReference type="InterPro" id="IPR012479">
    <property type="entry name" value="SAP30BP"/>
</dbReference>
<protein>
    <submittedName>
        <fullName evidence="2">SAP30-binding protein (Trinotate prediction)</fullName>
    </submittedName>
</protein>
<reference evidence="2" key="1">
    <citation type="submission" date="2018-11" db="EMBL/GenBank/DDBJ databases">
        <title>Henneguya salminicola genome and transcriptome.</title>
        <authorList>
            <person name="Yahalomi D."/>
            <person name="Atkinson S.D."/>
            <person name="Neuhof M."/>
            <person name="Chang E.S."/>
            <person name="Philippe H."/>
            <person name="Cartwright P."/>
            <person name="Bartholomew J.L."/>
            <person name="Huchon D."/>
        </authorList>
    </citation>
    <scope>NUCLEOTIDE SEQUENCE</scope>
    <source>
        <strain evidence="2">Hz1</strain>
        <tissue evidence="2">Whole</tissue>
    </source>
</reference>
<feature type="compositionally biased region" description="Polar residues" evidence="1">
    <location>
        <begin position="29"/>
        <end position="38"/>
    </location>
</feature>
<dbReference type="EMBL" id="GHBP01004623">
    <property type="protein sequence ID" value="NDJ93697.1"/>
    <property type="molecule type" value="Transcribed_RNA"/>
</dbReference>
<dbReference type="PANTHER" id="PTHR13464:SF0">
    <property type="entry name" value="SAP30-BINDING PROTEIN"/>
    <property type="match status" value="1"/>
</dbReference>
<organism evidence="2">
    <name type="scientific">Henneguya salminicola</name>
    <name type="common">Myxosporean</name>
    <dbReference type="NCBI Taxonomy" id="69463"/>
    <lineage>
        <taxon>Eukaryota</taxon>
        <taxon>Metazoa</taxon>
        <taxon>Cnidaria</taxon>
        <taxon>Myxozoa</taxon>
        <taxon>Myxosporea</taxon>
        <taxon>Bivalvulida</taxon>
        <taxon>Platysporina</taxon>
        <taxon>Myxobolidae</taxon>
        <taxon>Henneguya</taxon>
    </lineage>
</organism>
<dbReference type="GO" id="GO:0005634">
    <property type="term" value="C:nucleus"/>
    <property type="evidence" value="ECO:0007669"/>
    <property type="project" value="TreeGrafter"/>
</dbReference>
<dbReference type="Pfam" id="PF07818">
    <property type="entry name" value="HCNGP"/>
    <property type="match status" value="1"/>
</dbReference>
<accession>A0A6G3MI60</accession>
<evidence type="ECO:0000256" key="1">
    <source>
        <dbReference type="SAM" id="MobiDB-lite"/>
    </source>
</evidence>
<name>A0A6G3MI60_HENSL</name>
<dbReference type="PANTHER" id="PTHR13464">
    <property type="entry name" value="TRANSCRIPTIONAL REGULATOR PROTEIN HCNGP"/>
    <property type="match status" value="1"/>
</dbReference>
<feature type="region of interest" description="Disordered" evidence="1">
    <location>
        <begin position="19"/>
        <end position="38"/>
    </location>
</feature>
<dbReference type="GO" id="GO:0006355">
    <property type="term" value="P:regulation of DNA-templated transcription"/>
    <property type="evidence" value="ECO:0007669"/>
    <property type="project" value="InterPro"/>
</dbReference>
<proteinExistence type="predicted"/>
<sequence length="152" mass="16995">MSDTKKTSPLFSGGLISYENSTDSHSEANHTISSADSITTENQKLSPIDEIFSNEPSLTSNISVLSKIDKIISEAKIECVQTEAKTLVIQVQEKVASLVRQKNEQNIDFAQCINNRKTFRNPSIYEKLVSFCNIDEKGSNFKNLCYIHTSEI</sequence>
<dbReference type="AlphaFoldDB" id="A0A6G3MI60"/>